<dbReference type="OrthoDB" id="428480at2759"/>
<dbReference type="GO" id="GO:0004563">
    <property type="term" value="F:beta-N-acetylhexosaminidase activity"/>
    <property type="evidence" value="ECO:0007669"/>
    <property type="project" value="UniProtKB-EC"/>
</dbReference>
<dbReference type="GO" id="GO:0016020">
    <property type="term" value="C:membrane"/>
    <property type="evidence" value="ECO:0007669"/>
    <property type="project" value="TreeGrafter"/>
</dbReference>
<evidence type="ECO:0000256" key="6">
    <source>
        <dbReference type="SAM" id="SignalP"/>
    </source>
</evidence>
<dbReference type="EMBL" id="CAJNJA010031586">
    <property type="protein sequence ID" value="CAE7658588.1"/>
    <property type="molecule type" value="Genomic_DNA"/>
</dbReference>
<dbReference type="PANTHER" id="PTHR22600">
    <property type="entry name" value="BETA-HEXOSAMINIDASE"/>
    <property type="match status" value="1"/>
</dbReference>
<evidence type="ECO:0000313" key="9">
    <source>
        <dbReference type="Proteomes" id="UP000601435"/>
    </source>
</evidence>
<evidence type="ECO:0000256" key="5">
    <source>
        <dbReference type="PIRSR" id="PIRSR625705-1"/>
    </source>
</evidence>
<accession>A0A812W6H4</accession>
<feature type="active site" description="Proton donor" evidence="5">
    <location>
        <position position="394"/>
    </location>
</feature>
<name>A0A812W6H4_9DINO</name>
<gene>
    <name evidence="8" type="primary">Hexb</name>
    <name evidence="8" type="ORF">SNEC2469_LOCUS18666</name>
</gene>
<dbReference type="InterPro" id="IPR017853">
    <property type="entry name" value="GH"/>
</dbReference>
<dbReference type="AlphaFoldDB" id="A0A812W6H4"/>
<organism evidence="8 9">
    <name type="scientific">Symbiodinium necroappetens</name>
    <dbReference type="NCBI Taxonomy" id="1628268"/>
    <lineage>
        <taxon>Eukaryota</taxon>
        <taxon>Sar</taxon>
        <taxon>Alveolata</taxon>
        <taxon>Dinophyceae</taxon>
        <taxon>Suessiales</taxon>
        <taxon>Symbiodiniaceae</taxon>
        <taxon>Symbiodinium</taxon>
    </lineage>
</organism>
<evidence type="ECO:0000256" key="2">
    <source>
        <dbReference type="ARBA" id="ARBA00006285"/>
    </source>
</evidence>
<dbReference type="PANTHER" id="PTHR22600:SF21">
    <property type="entry name" value="BETA-HEXOSAMINIDASE A"/>
    <property type="match status" value="1"/>
</dbReference>
<dbReference type="Pfam" id="PF00728">
    <property type="entry name" value="Glyco_hydro_20"/>
    <property type="match status" value="1"/>
</dbReference>
<protein>
    <recommendedName>
        <fullName evidence="3">beta-N-acetylhexosaminidase</fullName>
        <ecNumber evidence="3">3.2.1.52</ecNumber>
    </recommendedName>
</protein>
<dbReference type="Gene3D" id="3.20.20.80">
    <property type="entry name" value="Glycosidases"/>
    <property type="match status" value="1"/>
</dbReference>
<evidence type="ECO:0000256" key="1">
    <source>
        <dbReference type="ARBA" id="ARBA00001231"/>
    </source>
</evidence>
<dbReference type="Gene3D" id="3.30.379.10">
    <property type="entry name" value="Chitobiase/beta-hexosaminidase domain 2-like"/>
    <property type="match status" value="1"/>
</dbReference>
<evidence type="ECO:0000256" key="4">
    <source>
        <dbReference type="ARBA" id="ARBA00022801"/>
    </source>
</evidence>
<feature type="chain" id="PRO_5032677533" description="beta-N-acetylhexosaminidase" evidence="6">
    <location>
        <begin position="21"/>
        <end position="632"/>
    </location>
</feature>
<sequence>MRLLAPLLEVWLLQVQRLHGERAETTDAPGGLVICRDLREPRRIRESGRATAPATDIRELLWPMPRAVALQQQGRSVADSELSGLQPLRVDPCTMAFNLTGVREERAAALWSLGHFCWRLCTAAEDTATVADSEACRLNGSAVTVDVEIKSSQGSSGSGLDVHMEEKYQLLFAGVAKLSAASIHGFRRGLETLLQVVEALSGESRSWTWAPGFSNSVPVDLWIEDIPRFPWRGLLLDTARHFAPIQVMESLLFSMAASKLNVLHWHVTDAMSFPLQLESLPQLAQLGSFSASKTYTHADVRHIVALAANLSIRIVPELDMPAHTASWIFGEPETVSNCTHVLPQDPNDAKNRFKARDKLALDISSKRTKKVVSAILKEMAGLFPDEFFHVGGDEVDFRCWTTMPHIAAWMRKKGLGASQALQNFFEHVFQEVKRLGKRPIVWQDAFDQGLRLPKEAVVQPWKCWGSVGPGMPLWPQAEPEAQIGHASAFAATSMGFSTVQSSCWYLDWNSQWTDFYNHTADEGCLEAVGAARHGLGRVRVECSRGETALWSELIDFTNLNCRAWPRAAAVAERLWSEMPGSFSSDEAEVERRLARHSSRLHRQGVALRPLTTSHEDWFEADFALTHKRRNTE</sequence>
<dbReference type="GO" id="GO:0005975">
    <property type="term" value="P:carbohydrate metabolic process"/>
    <property type="evidence" value="ECO:0007669"/>
    <property type="project" value="InterPro"/>
</dbReference>
<dbReference type="GO" id="GO:0030203">
    <property type="term" value="P:glycosaminoglycan metabolic process"/>
    <property type="evidence" value="ECO:0007669"/>
    <property type="project" value="TreeGrafter"/>
</dbReference>
<evidence type="ECO:0000313" key="8">
    <source>
        <dbReference type="EMBL" id="CAE7658588.1"/>
    </source>
</evidence>
<evidence type="ECO:0000259" key="7">
    <source>
        <dbReference type="Pfam" id="PF00728"/>
    </source>
</evidence>
<comment type="similarity">
    <text evidence="2">Belongs to the glycosyl hydrolase 20 family.</text>
</comment>
<feature type="signal peptide" evidence="6">
    <location>
        <begin position="1"/>
        <end position="20"/>
    </location>
</feature>
<dbReference type="Proteomes" id="UP000601435">
    <property type="component" value="Unassembled WGS sequence"/>
</dbReference>
<dbReference type="InterPro" id="IPR015883">
    <property type="entry name" value="Glyco_hydro_20_cat"/>
</dbReference>
<proteinExistence type="inferred from homology"/>
<dbReference type="EC" id="3.2.1.52" evidence="3"/>
<keyword evidence="4" id="KW-0378">Hydrolase</keyword>
<dbReference type="PRINTS" id="PR00738">
    <property type="entry name" value="GLHYDRLASE20"/>
</dbReference>
<dbReference type="SUPFAM" id="SSF51445">
    <property type="entry name" value="(Trans)glycosidases"/>
    <property type="match status" value="1"/>
</dbReference>
<comment type="catalytic activity">
    <reaction evidence="1">
        <text>Hydrolysis of terminal non-reducing N-acetyl-D-hexosamine residues in N-acetyl-beta-D-hexosaminides.</text>
        <dbReference type="EC" id="3.2.1.52"/>
    </reaction>
</comment>
<dbReference type="InterPro" id="IPR025705">
    <property type="entry name" value="Beta_hexosaminidase_sua/sub"/>
</dbReference>
<evidence type="ECO:0000256" key="3">
    <source>
        <dbReference type="ARBA" id="ARBA00012663"/>
    </source>
</evidence>
<dbReference type="InterPro" id="IPR029018">
    <property type="entry name" value="Hex-like_dom2"/>
</dbReference>
<comment type="caution">
    <text evidence="8">The sequence shown here is derived from an EMBL/GenBank/DDBJ whole genome shotgun (WGS) entry which is preliminary data.</text>
</comment>
<feature type="domain" description="Glycoside hydrolase family 20 catalytic" evidence="7">
    <location>
        <begin position="229"/>
        <end position="577"/>
    </location>
</feature>
<dbReference type="SUPFAM" id="SSF55545">
    <property type="entry name" value="beta-N-acetylhexosaminidase-like domain"/>
    <property type="match status" value="1"/>
</dbReference>
<keyword evidence="9" id="KW-1185">Reference proteome</keyword>
<keyword evidence="6" id="KW-0732">Signal</keyword>
<reference evidence="8" key="1">
    <citation type="submission" date="2021-02" db="EMBL/GenBank/DDBJ databases">
        <authorList>
            <person name="Dougan E. K."/>
            <person name="Rhodes N."/>
            <person name="Thang M."/>
            <person name="Chan C."/>
        </authorList>
    </citation>
    <scope>NUCLEOTIDE SEQUENCE</scope>
</reference>